<sequence>MQASSHTVNLKWGPSTLLIPNPAVQPRPLYQARACGLAVSGPFYTPSNTLSTPSSSTLLGEGEEAVGTCAGGCGWDWAGCLTPTGCICVCACPPPSAHKWQPAPKLEGKLVLLATARPRRTPVPHCMSCFARKLKWDGCGRDAFNLACVLSLAGRVCSCCDGPAVLDQKQLLDCGVRGLPASDPFCYDCLCQWAFASHSPLSVRLSCQLNVLREWTAQLRDFHFRLVDSNSRRGDPSRETCEAWYDDFCEANGQKVNSCKPSPPPGIVHFTGEIALPSGRKFAREPLKRYGIVPKDCYYHFDIFSQLCFGLSGWPRTIFEYRTNLIVGRFKNVARFPCGPAPRLPHDPCAFDELWAYALRNMAALSLPPIVGPDWLCWRYYSSGAPAWWWERRLPGWAHCCSSGNVVNFFLSFCRALDFGDEREGTAGSGYSMSGDPPDFWCEDPSCSSCYNGLQRVFGTATGAYCYGDAGPATRLSLQWLRRGLLRLRRSLAYFDSSVRDRGLLELGYLATTRT</sequence>
<dbReference type="AlphaFoldDB" id="A0A9W9UIF1"/>
<protein>
    <submittedName>
        <fullName evidence="1">Uncharacterized protein</fullName>
    </submittedName>
</protein>
<organism evidence="1 2">
    <name type="scientific">Penicillium brevicompactum</name>
    <dbReference type="NCBI Taxonomy" id="5074"/>
    <lineage>
        <taxon>Eukaryota</taxon>
        <taxon>Fungi</taxon>
        <taxon>Dikarya</taxon>
        <taxon>Ascomycota</taxon>
        <taxon>Pezizomycotina</taxon>
        <taxon>Eurotiomycetes</taxon>
        <taxon>Eurotiomycetidae</taxon>
        <taxon>Eurotiales</taxon>
        <taxon>Aspergillaceae</taxon>
        <taxon>Penicillium</taxon>
    </lineage>
</organism>
<dbReference type="EMBL" id="JAPZBR010000008">
    <property type="protein sequence ID" value="KAJ5341539.1"/>
    <property type="molecule type" value="Genomic_DNA"/>
</dbReference>
<gene>
    <name evidence="1" type="ORF">N7541_010663</name>
</gene>
<proteinExistence type="predicted"/>
<evidence type="ECO:0000313" key="2">
    <source>
        <dbReference type="Proteomes" id="UP001148299"/>
    </source>
</evidence>
<keyword evidence="2" id="KW-1185">Reference proteome</keyword>
<reference evidence="1" key="2">
    <citation type="journal article" date="2023" name="IMA Fungus">
        <title>Comparative genomic study of the Penicillium genus elucidates a diverse pangenome and 15 lateral gene transfer events.</title>
        <authorList>
            <person name="Petersen C."/>
            <person name="Sorensen T."/>
            <person name="Nielsen M.R."/>
            <person name="Sondergaard T.E."/>
            <person name="Sorensen J.L."/>
            <person name="Fitzpatrick D.A."/>
            <person name="Frisvad J.C."/>
            <person name="Nielsen K.L."/>
        </authorList>
    </citation>
    <scope>NUCLEOTIDE SEQUENCE</scope>
    <source>
        <strain evidence="1">IBT 35675</strain>
    </source>
</reference>
<accession>A0A9W9UIF1</accession>
<reference evidence="1" key="1">
    <citation type="submission" date="2022-12" db="EMBL/GenBank/DDBJ databases">
        <authorList>
            <person name="Petersen C."/>
        </authorList>
    </citation>
    <scope>NUCLEOTIDE SEQUENCE</scope>
    <source>
        <strain evidence="1">IBT 35675</strain>
    </source>
</reference>
<evidence type="ECO:0000313" key="1">
    <source>
        <dbReference type="EMBL" id="KAJ5341539.1"/>
    </source>
</evidence>
<name>A0A9W9UIF1_PENBR</name>
<comment type="caution">
    <text evidence="1">The sequence shown here is derived from an EMBL/GenBank/DDBJ whole genome shotgun (WGS) entry which is preliminary data.</text>
</comment>
<dbReference type="Proteomes" id="UP001148299">
    <property type="component" value="Unassembled WGS sequence"/>
</dbReference>